<name>A0A0A1ZBV0_PROMR</name>
<reference evidence="3" key="1">
    <citation type="journal article" date="2014" name="Sci. Data">
        <title>Genomes of diverse isolates of the marine cyanobacterium Prochlorococcus.</title>
        <authorList>
            <person name="Biller S."/>
            <person name="Berube P."/>
            <person name="Thompson J."/>
            <person name="Kelly L."/>
            <person name="Roggensack S."/>
            <person name="Awad L."/>
            <person name="Roache-Johnson K."/>
            <person name="Ding H."/>
            <person name="Giovannoni S.J."/>
            <person name="Moore L.R."/>
            <person name="Chisholm S.W."/>
        </authorList>
    </citation>
    <scope>NUCLEOTIDE SEQUENCE [LARGE SCALE GENOMIC DNA]</scope>
    <source>
        <strain evidence="3">GP2</strain>
    </source>
</reference>
<feature type="domain" description="PRC-barrel" evidence="1">
    <location>
        <begin position="87"/>
        <end position="126"/>
    </location>
</feature>
<dbReference type="EMBL" id="JNAH01000008">
    <property type="protein sequence ID" value="KGF85778.1"/>
    <property type="molecule type" value="Genomic_DNA"/>
</dbReference>
<dbReference type="SUPFAM" id="SSF50346">
    <property type="entry name" value="PRC-barrel domain"/>
    <property type="match status" value="1"/>
</dbReference>
<dbReference type="eggNOG" id="COG3881">
    <property type="taxonomic scope" value="Bacteria"/>
</dbReference>
<accession>A0A0A1ZBV0</accession>
<dbReference type="AlphaFoldDB" id="A0A0A1ZBV0"/>
<sequence length="235" mass="27324">MKLPKEILLSDLLNCNVKGNLALNYGNGENVWMHPPVHRILGWYSRPSNFDLKRNVWRLNQISQIIDNEIYVNGDPAISDLATLNRFPTLIEANLINTNGSKIGVIADFLFEIKTGKIKYYIVSRSNPKIPGSSRWKLNIENINDQQPGLVFCESNSIDDLSLIKSSIKNEFLQKGKKIFDRFDDMKNIASNRLEEWLEEDEDINQNLDYKQKSFYNYDRTSRSFSDKKEDEPWI</sequence>
<comment type="caution">
    <text evidence="2">The sequence shown here is derived from an EMBL/GenBank/DDBJ whole genome shotgun (WGS) entry which is preliminary data.</text>
</comment>
<dbReference type="Gene3D" id="2.30.30.240">
    <property type="entry name" value="PRC-barrel domain"/>
    <property type="match status" value="1"/>
</dbReference>
<dbReference type="Pfam" id="PF05239">
    <property type="entry name" value="PRC"/>
    <property type="match status" value="1"/>
</dbReference>
<dbReference type="STRING" id="59925.EU91_1883"/>
<dbReference type="InterPro" id="IPR011033">
    <property type="entry name" value="PRC_barrel-like_sf"/>
</dbReference>
<organism evidence="2 3">
    <name type="scientific">Prochlorococcus marinus str. GP2</name>
    <dbReference type="NCBI Taxonomy" id="59925"/>
    <lineage>
        <taxon>Bacteria</taxon>
        <taxon>Bacillati</taxon>
        <taxon>Cyanobacteriota</taxon>
        <taxon>Cyanophyceae</taxon>
        <taxon>Synechococcales</taxon>
        <taxon>Prochlorococcaceae</taxon>
        <taxon>Prochlorococcus</taxon>
    </lineage>
</organism>
<evidence type="ECO:0000259" key="1">
    <source>
        <dbReference type="Pfam" id="PF05239"/>
    </source>
</evidence>
<gene>
    <name evidence="2" type="ORF">EU91_1883</name>
</gene>
<protein>
    <recommendedName>
        <fullName evidence="1">PRC-barrel domain-containing protein</fullName>
    </recommendedName>
</protein>
<dbReference type="OrthoDB" id="528625at2"/>
<evidence type="ECO:0000313" key="3">
    <source>
        <dbReference type="Proteomes" id="UP000030598"/>
    </source>
</evidence>
<dbReference type="RefSeq" id="WP_032525223.1">
    <property type="nucleotide sequence ID" value="NZ_CP138934.1"/>
</dbReference>
<dbReference type="InterPro" id="IPR027275">
    <property type="entry name" value="PRC-brl_dom"/>
</dbReference>
<proteinExistence type="predicted"/>
<evidence type="ECO:0000313" key="2">
    <source>
        <dbReference type="EMBL" id="KGF85778.1"/>
    </source>
</evidence>
<dbReference type="Proteomes" id="UP000030598">
    <property type="component" value="Unassembled WGS sequence"/>
</dbReference>